<proteinExistence type="predicted"/>
<organism evidence="1 2">
    <name type="scientific">Pocillopora meandrina</name>
    <dbReference type="NCBI Taxonomy" id="46732"/>
    <lineage>
        <taxon>Eukaryota</taxon>
        <taxon>Metazoa</taxon>
        <taxon>Cnidaria</taxon>
        <taxon>Anthozoa</taxon>
        <taxon>Hexacorallia</taxon>
        <taxon>Scleractinia</taxon>
        <taxon>Astrocoeniina</taxon>
        <taxon>Pocilloporidae</taxon>
        <taxon>Pocillopora</taxon>
    </lineage>
</organism>
<keyword evidence="2" id="KW-1185">Reference proteome</keyword>
<name>A0AAU9Y2Z9_9CNID</name>
<accession>A0AAU9Y2Z9</accession>
<sequence>MEVDDEPVVQLPHEVQLNVSDTQECQFQYDYSSIQDDVIGNMGFLENFVDSPPVVMKTVRCIIVYLWEKDTHGIHLVPENEHLTITKVDEHGRTSAFIYRSNPAKDTITVSECQQINNFVGVHPKKKWLTSVLWLLSELAVNQFGIHLVPDNEQLLMTKVDEHKGTSTFSYRSDPASDIISVSECEQINNVVGVHRQKCWLLSVLWLLSELAVIQFGKGR</sequence>
<dbReference type="EMBL" id="CALNXJ010000094">
    <property type="protein sequence ID" value="CAH3163647.1"/>
    <property type="molecule type" value="Genomic_DNA"/>
</dbReference>
<protein>
    <submittedName>
        <fullName evidence="1">Uncharacterized protein</fullName>
    </submittedName>
</protein>
<reference evidence="1 2" key="1">
    <citation type="submission" date="2022-05" db="EMBL/GenBank/DDBJ databases">
        <authorList>
            <consortium name="Genoscope - CEA"/>
            <person name="William W."/>
        </authorList>
    </citation>
    <scope>NUCLEOTIDE SEQUENCE [LARGE SCALE GENOMIC DNA]</scope>
</reference>
<evidence type="ECO:0000313" key="2">
    <source>
        <dbReference type="Proteomes" id="UP001159428"/>
    </source>
</evidence>
<dbReference type="AlphaFoldDB" id="A0AAU9Y2Z9"/>
<gene>
    <name evidence="1" type="ORF">PMEA_00035650</name>
</gene>
<evidence type="ECO:0000313" key="1">
    <source>
        <dbReference type="EMBL" id="CAH3163647.1"/>
    </source>
</evidence>
<comment type="caution">
    <text evidence="1">The sequence shown here is derived from an EMBL/GenBank/DDBJ whole genome shotgun (WGS) entry which is preliminary data.</text>
</comment>
<dbReference type="Proteomes" id="UP001159428">
    <property type="component" value="Unassembled WGS sequence"/>
</dbReference>